<dbReference type="Proteomes" id="UP000634004">
    <property type="component" value="Unassembled WGS sequence"/>
</dbReference>
<organism evidence="1 2">
    <name type="scientific">Algimonas arctica</name>
    <dbReference type="NCBI Taxonomy" id="1479486"/>
    <lineage>
        <taxon>Bacteria</taxon>
        <taxon>Pseudomonadati</taxon>
        <taxon>Pseudomonadota</taxon>
        <taxon>Alphaproteobacteria</taxon>
        <taxon>Maricaulales</taxon>
        <taxon>Robiginitomaculaceae</taxon>
        <taxon>Algimonas</taxon>
    </lineage>
</organism>
<dbReference type="EMBL" id="BMZH01000003">
    <property type="protein sequence ID" value="GHA88887.1"/>
    <property type="molecule type" value="Genomic_DNA"/>
</dbReference>
<reference evidence="1" key="1">
    <citation type="journal article" date="2014" name="Int. J. Syst. Evol. Microbiol.">
        <title>Complete genome sequence of Corynebacterium casei LMG S-19264T (=DSM 44701T), isolated from a smear-ripened cheese.</title>
        <authorList>
            <consortium name="US DOE Joint Genome Institute (JGI-PGF)"/>
            <person name="Walter F."/>
            <person name="Albersmeier A."/>
            <person name="Kalinowski J."/>
            <person name="Ruckert C."/>
        </authorList>
    </citation>
    <scope>NUCLEOTIDE SEQUENCE</scope>
    <source>
        <strain evidence="1">KCTC 32513</strain>
    </source>
</reference>
<protein>
    <submittedName>
        <fullName evidence="1">Uncharacterized protein</fullName>
    </submittedName>
</protein>
<dbReference type="AlphaFoldDB" id="A0A8J3CQ43"/>
<proteinExistence type="predicted"/>
<evidence type="ECO:0000313" key="2">
    <source>
        <dbReference type="Proteomes" id="UP000634004"/>
    </source>
</evidence>
<reference evidence="1" key="2">
    <citation type="submission" date="2020-09" db="EMBL/GenBank/DDBJ databases">
        <authorList>
            <person name="Sun Q."/>
            <person name="Kim S."/>
        </authorList>
    </citation>
    <scope>NUCLEOTIDE SEQUENCE</scope>
    <source>
        <strain evidence="1">KCTC 32513</strain>
    </source>
</reference>
<sequence>MVILAGGGVGGTGAGGTTAIGAELVDPPPQALNAIMADPRAKVCGQCLNVIKNFHAKAVSQA</sequence>
<comment type="caution">
    <text evidence="1">The sequence shown here is derived from an EMBL/GenBank/DDBJ whole genome shotgun (WGS) entry which is preliminary data.</text>
</comment>
<accession>A0A8J3CQ43</accession>
<gene>
    <name evidence="1" type="ORF">GCM10009069_09910</name>
</gene>
<keyword evidence="2" id="KW-1185">Reference proteome</keyword>
<name>A0A8J3CQ43_9PROT</name>
<evidence type="ECO:0000313" key="1">
    <source>
        <dbReference type="EMBL" id="GHA88887.1"/>
    </source>
</evidence>